<sequence length="39" mass="4722">MDLKVNYFQRNRCYSVHFRLIRVCFSEITLIGLSKVHFS</sequence>
<proteinExistence type="predicted"/>
<organism evidence="1 2">
    <name type="scientific">Aquipluma nitroreducens</name>
    <dbReference type="NCBI Taxonomy" id="2010828"/>
    <lineage>
        <taxon>Bacteria</taxon>
        <taxon>Pseudomonadati</taxon>
        <taxon>Bacteroidota</taxon>
        <taxon>Bacteroidia</taxon>
        <taxon>Marinilabiliales</taxon>
        <taxon>Prolixibacteraceae</taxon>
        <taxon>Aquipluma</taxon>
    </lineage>
</organism>
<keyword evidence="2" id="KW-1185">Reference proteome</keyword>
<reference evidence="1" key="1">
    <citation type="journal article" date="2020" name="Int. J. Syst. Evol. Microbiol.">
        <title>Aquipluma nitroreducens gen. nov. sp. nov., a novel facultatively anaerobic bacterium isolated from a freshwater lake.</title>
        <authorList>
            <person name="Watanabe M."/>
            <person name="Kojima H."/>
            <person name="Fukui M."/>
        </authorList>
    </citation>
    <scope>NUCLEOTIDE SEQUENCE</scope>
    <source>
        <strain evidence="1">MeG22</strain>
    </source>
</reference>
<dbReference type="EMBL" id="AP018694">
    <property type="protein sequence ID" value="BBE16556.1"/>
    <property type="molecule type" value="Genomic_DNA"/>
</dbReference>
<dbReference type="AlphaFoldDB" id="A0A5K7S4V3"/>
<dbReference type="KEGG" id="anf:AQPE_0696"/>
<evidence type="ECO:0000313" key="2">
    <source>
        <dbReference type="Proteomes" id="UP001193389"/>
    </source>
</evidence>
<dbReference type="Proteomes" id="UP001193389">
    <property type="component" value="Chromosome"/>
</dbReference>
<evidence type="ECO:0000313" key="1">
    <source>
        <dbReference type="EMBL" id="BBE16556.1"/>
    </source>
</evidence>
<name>A0A5K7S4V3_9BACT</name>
<protein>
    <submittedName>
        <fullName evidence="1">Uncharacterized protein</fullName>
    </submittedName>
</protein>
<accession>A0A5K7S4V3</accession>
<gene>
    <name evidence="1" type="ORF">AQPE_0696</name>
</gene>